<organism evidence="1">
    <name type="scientific">viral metagenome</name>
    <dbReference type="NCBI Taxonomy" id="1070528"/>
    <lineage>
        <taxon>unclassified sequences</taxon>
        <taxon>metagenomes</taxon>
        <taxon>organismal metagenomes</taxon>
    </lineage>
</organism>
<dbReference type="AlphaFoldDB" id="A0A6C0H2U0"/>
<reference evidence="1" key="1">
    <citation type="journal article" date="2020" name="Nature">
        <title>Giant virus diversity and host interactions through global metagenomics.</title>
        <authorList>
            <person name="Schulz F."/>
            <person name="Roux S."/>
            <person name="Paez-Espino D."/>
            <person name="Jungbluth S."/>
            <person name="Walsh D.A."/>
            <person name="Denef V.J."/>
            <person name="McMahon K.D."/>
            <person name="Konstantinidis K.T."/>
            <person name="Eloe-Fadrosh E.A."/>
            <person name="Kyrpides N.C."/>
            <person name="Woyke T."/>
        </authorList>
    </citation>
    <scope>NUCLEOTIDE SEQUENCE</scope>
    <source>
        <strain evidence="1">GVMAG-M-3300023179-62</strain>
    </source>
</reference>
<evidence type="ECO:0000313" key="1">
    <source>
        <dbReference type="EMBL" id="QHT74854.1"/>
    </source>
</evidence>
<proteinExistence type="predicted"/>
<protein>
    <submittedName>
        <fullName evidence="1">Uncharacterized protein</fullName>
    </submittedName>
</protein>
<sequence>MSQPSSFNTILPEILKRKRKPLPEVLLTGKSIDESMNSKYSLYLARKTATESNQFKFNEKDVKVSMFNPRDYDTELLYMKLFTKTIYKDYKPTWNRCTAIIKISDSESKVFYMYIRIIFSDQFKPHNKELDYRIVYSSSFDDLVTFIYKPKEIPDFLNSDAFVSNDDKTLDIIKTPEESSIKKVEYDKKHVTLMSNGSIFGGRDFIGRLIITIDSQTRSITATTSNHPPEDTYKTYYKRYDCYVNEIMNKGNDKISIKIAISSNYVTINIVNEFETLKTFLLKKIDSARQSDFTEADSMYNEYID</sequence>
<accession>A0A6C0H2U0</accession>
<dbReference type="EMBL" id="MN739859">
    <property type="protein sequence ID" value="QHT74854.1"/>
    <property type="molecule type" value="Genomic_DNA"/>
</dbReference>
<name>A0A6C0H2U0_9ZZZZ</name>